<dbReference type="InterPro" id="IPR041614">
    <property type="entry name" value="DprA_WH"/>
</dbReference>
<organism evidence="4 5">
    <name type="scientific">Stenotrophomonas panacihumi</name>
    <dbReference type="NCBI Taxonomy" id="676599"/>
    <lineage>
        <taxon>Bacteria</taxon>
        <taxon>Pseudomonadati</taxon>
        <taxon>Pseudomonadota</taxon>
        <taxon>Gammaproteobacteria</taxon>
        <taxon>Lysobacterales</taxon>
        <taxon>Lysobacteraceae</taxon>
        <taxon>Stenotrophomonas</taxon>
    </lineage>
</organism>
<dbReference type="NCBIfam" id="TIGR00732">
    <property type="entry name" value="dprA"/>
    <property type="match status" value="1"/>
</dbReference>
<sequence>MVDTAPAASAEERDAWLALVLAGGAIASRQMLLTLHGSAAAALSAGPAAWLAAGCDDAQRAALAQPPSGPLRHARRWLEAAGHHFIGWDHPAYPPLLRESPQPPLALFVAGEPALLAHPGVAIVGSRRPSAGGRDHAGVFAEALAQAGLAVVSGLAAGIDAAAHEAALGHAAGLTLAILGTGPDVPYPARHAALQARMAREGAVASEYPPGTPARAGQFPSRNRIVAGLTLGTLVVEAAHRSGALITARLAGEAGREVFAIPGSIHNPMARGCHRLIRDGATLVESADDVLAVLGPLAASRIAPLRGTPAAPIEVAGRDTGRPPLPANPDYQRLWQALGHDPIPMDSLVQRTGLTAAALSSMLLAMELEGRVVVRHGRYMRYP</sequence>
<dbReference type="Proteomes" id="UP000051802">
    <property type="component" value="Unassembled WGS sequence"/>
</dbReference>
<dbReference type="InterPro" id="IPR003488">
    <property type="entry name" value="DprA"/>
</dbReference>
<dbReference type="AlphaFoldDB" id="A0A0R0A7W7"/>
<protein>
    <submittedName>
        <fullName evidence="4">DNA processing protein DprA</fullName>
    </submittedName>
</protein>
<dbReference type="Gene3D" id="3.40.50.450">
    <property type="match status" value="1"/>
</dbReference>
<gene>
    <name evidence="4" type="ORF">ARC20_16520</name>
</gene>
<reference evidence="4 5" key="1">
    <citation type="submission" date="2015-10" db="EMBL/GenBank/DDBJ databases">
        <title>Genome sequencing and analysis of members of genus Stenotrophomonas.</title>
        <authorList>
            <person name="Patil P.P."/>
            <person name="Midha S."/>
            <person name="Patil P.B."/>
        </authorList>
    </citation>
    <scope>NUCLEOTIDE SEQUENCE [LARGE SCALE GENOMIC DNA]</scope>
    <source>
        <strain evidence="4 5">JCM 16536</strain>
    </source>
</reference>
<dbReference type="RefSeq" id="WP_057649321.1">
    <property type="nucleotide sequence ID" value="NZ_LLXU01000135.1"/>
</dbReference>
<comment type="caution">
    <text evidence="4">The sequence shown here is derived from an EMBL/GenBank/DDBJ whole genome shotgun (WGS) entry which is preliminary data.</text>
</comment>
<dbReference type="SUPFAM" id="SSF102405">
    <property type="entry name" value="MCP/YpsA-like"/>
    <property type="match status" value="1"/>
</dbReference>
<dbReference type="EMBL" id="LLXU01000135">
    <property type="protein sequence ID" value="KRG37409.1"/>
    <property type="molecule type" value="Genomic_DNA"/>
</dbReference>
<accession>A0A0R0A7W7</accession>
<dbReference type="Pfam" id="PF17782">
    <property type="entry name" value="WHD_DprA"/>
    <property type="match status" value="1"/>
</dbReference>
<dbReference type="GO" id="GO:0009294">
    <property type="term" value="P:DNA-mediated transformation"/>
    <property type="evidence" value="ECO:0007669"/>
    <property type="project" value="InterPro"/>
</dbReference>
<dbReference type="InterPro" id="IPR036388">
    <property type="entry name" value="WH-like_DNA-bd_sf"/>
</dbReference>
<dbReference type="Gene3D" id="1.10.10.10">
    <property type="entry name" value="Winged helix-like DNA-binding domain superfamily/Winged helix DNA-binding domain"/>
    <property type="match status" value="1"/>
</dbReference>
<evidence type="ECO:0000259" key="2">
    <source>
        <dbReference type="Pfam" id="PF02481"/>
    </source>
</evidence>
<keyword evidence="5" id="KW-1185">Reference proteome</keyword>
<feature type="domain" description="DprA winged helix" evidence="3">
    <location>
        <begin position="321"/>
        <end position="377"/>
    </location>
</feature>
<dbReference type="PANTHER" id="PTHR43022:SF1">
    <property type="entry name" value="PROTEIN SMF"/>
    <property type="match status" value="1"/>
</dbReference>
<evidence type="ECO:0000259" key="3">
    <source>
        <dbReference type="Pfam" id="PF17782"/>
    </source>
</evidence>
<dbReference type="OrthoDB" id="9785707at2"/>
<dbReference type="InterPro" id="IPR057666">
    <property type="entry name" value="DrpA_SLOG"/>
</dbReference>
<dbReference type="Pfam" id="PF02481">
    <property type="entry name" value="DNA_processg_A"/>
    <property type="match status" value="1"/>
</dbReference>
<feature type="domain" description="Smf/DprA SLOG" evidence="2">
    <location>
        <begin position="85"/>
        <end position="293"/>
    </location>
</feature>
<evidence type="ECO:0000313" key="4">
    <source>
        <dbReference type="EMBL" id="KRG37409.1"/>
    </source>
</evidence>
<dbReference type="STRING" id="676599.ARC20_16520"/>
<evidence type="ECO:0000313" key="5">
    <source>
        <dbReference type="Proteomes" id="UP000051802"/>
    </source>
</evidence>
<proteinExistence type="inferred from homology"/>
<comment type="similarity">
    <text evidence="1">Belongs to the DprA/Smf family.</text>
</comment>
<dbReference type="PANTHER" id="PTHR43022">
    <property type="entry name" value="PROTEIN SMF"/>
    <property type="match status" value="1"/>
</dbReference>
<evidence type="ECO:0000256" key="1">
    <source>
        <dbReference type="ARBA" id="ARBA00006525"/>
    </source>
</evidence>
<name>A0A0R0A7W7_9GAMM</name>